<dbReference type="EMBL" id="OY288114">
    <property type="protein sequence ID" value="CAJ0850663.1"/>
    <property type="molecule type" value="Genomic_DNA"/>
</dbReference>
<evidence type="ECO:0000313" key="2">
    <source>
        <dbReference type="EMBL" id="CAJ0850663.1"/>
    </source>
</evidence>
<dbReference type="InterPro" id="IPR018759">
    <property type="entry name" value="BBP2_2"/>
</dbReference>
<evidence type="ECO:0008006" key="3">
    <source>
        <dbReference type="Google" id="ProtNLM"/>
    </source>
</evidence>
<evidence type="ECO:0000256" key="1">
    <source>
        <dbReference type="SAM" id="MobiDB-lite"/>
    </source>
</evidence>
<proteinExistence type="predicted"/>
<organism evidence="2">
    <name type="scientific">freshwater sediment metagenome</name>
    <dbReference type="NCBI Taxonomy" id="556182"/>
    <lineage>
        <taxon>unclassified sequences</taxon>
        <taxon>metagenomes</taxon>
        <taxon>ecological metagenomes</taxon>
    </lineage>
</organism>
<dbReference type="Pfam" id="PF10082">
    <property type="entry name" value="BBP2_2"/>
    <property type="match status" value="1"/>
</dbReference>
<name>A0AA48LX19_9ZZZZ</name>
<dbReference type="SUPFAM" id="SSF103515">
    <property type="entry name" value="Autotransporter"/>
    <property type="match status" value="1"/>
</dbReference>
<dbReference type="InterPro" id="IPR036709">
    <property type="entry name" value="Autotransporte_beta_dom_sf"/>
</dbReference>
<protein>
    <recommendedName>
        <fullName evidence="3">Outer membrane beta-barrel protein</fullName>
    </recommendedName>
</protein>
<gene>
    <name evidence="2" type="ORF">AMST5_00303</name>
</gene>
<feature type="compositionally biased region" description="Pro residues" evidence="1">
    <location>
        <begin position="105"/>
        <end position="118"/>
    </location>
</feature>
<feature type="region of interest" description="Disordered" evidence="1">
    <location>
        <begin position="22"/>
        <end position="165"/>
    </location>
</feature>
<feature type="compositionally biased region" description="Polar residues" evidence="1">
    <location>
        <begin position="26"/>
        <end position="38"/>
    </location>
</feature>
<accession>A0AA48LX19</accession>
<reference evidence="2" key="1">
    <citation type="submission" date="2023-07" db="EMBL/GenBank/DDBJ databases">
        <authorList>
            <person name="Pelsma A.J. K."/>
        </authorList>
    </citation>
    <scope>NUCLEOTIDE SEQUENCE</scope>
</reference>
<dbReference type="AlphaFoldDB" id="A0AA48LX19"/>
<sequence>MSSGKLRVALAALGVVLTAQAATPAGAQSRSFGLQQQKALRPLASPSKRGSADGGDAGLDPVASPENATQMRGPLADTGAAAGLDSPRPGARKPKPFPPEREPYPKPLSPRTPLPPLEPYASSYVAKKAARTRSATTRGPTPPPPSVTVATAPAIPHKPKPKVEANPYDPLGVTLGSMIFSPYVQASGGFDDNPNRLAPAFSPRPSSLVRGEGGVKVKSDWARHSLEGELRGGYSEYFDNRNASRPDATGQMAARYDVTRDASLDLLGKMSLDTMRPGAPALYSGLSSVYVTNRPINLGVGAQGGVTQKFGRLALSVRGTYDRVWYQNGVYSDGTTLNLTSTSYNDFGALLRASYEATPDLKPFVEGTVDSRVHDQPTDFNGFYRDSKGYVVRGGAQINVSELVKGEVSGGYGQRDYQDPRLPPLRGPVIDAALIYTPSPLTTVTLRGSTAMNETTLAYASGALTRSITATLSHDLMRNLNVTLTGSYFTNDYQGTYVRERGANVGVRLEYKVTRSVSLRASYMHELLDSSYANADYTANVYLVGLRFQL</sequence>